<organism evidence="2 3">
    <name type="scientific">Siminovitchia terrae</name>
    <name type="common">Bacillus terrae</name>
    <dbReference type="NCBI Taxonomy" id="1914933"/>
    <lineage>
        <taxon>Bacteria</taxon>
        <taxon>Bacillati</taxon>
        <taxon>Bacillota</taxon>
        <taxon>Bacilli</taxon>
        <taxon>Bacillales</taxon>
        <taxon>Bacillaceae</taxon>
        <taxon>Siminovitchia</taxon>
    </lineage>
</organism>
<name>A0A429X8I2_SIMTE</name>
<comment type="caution">
    <text evidence="2">The sequence shown here is derived from an EMBL/GenBank/DDBJ whole genome shotgun (WGS) entry which is preliminary data.</text>
</comment>
<protein>
    <submittedName>
        <fullName evidence="2">DUF3941 domain-containing protein</fullName>
    </submittedName>
</protein>
<gene>
    <name evidence="2" type="ORF">D5F11_011010</name>
</gene>
<evidence type="ECO:0000313" key="3">
    <source>
        <dbReference type="Proteomes" id="UP000287296"/>
    </source>
</evidence>
<evidence type="ECO:0000313" key="2">
    <source>
        <dbReference type="EMBL" id="RST59630.1"/>
    </source>
</evidence>
<feature type="region of interest" description="Disordered" evidence="1">
    <location>
        <begin position="1"/>
        <end position="44"/>
    </location>
</feature>
<feature type="compositionally biased region" description="Basic and acidic residues" evidence="1">
    <location>
        <begin position="7"/>
        <end position="31"/>
    </location>
</feature>
<dbReference type="AlphaFoldDB" id="A0A429X8I2"/>
<dbReference type="RefSeq" id="WP_120116423.1">
    <property type="nucleotide sequence ID" value="NZ_BORI01000002.1"/>
</dbReference>
<dbReference type="Proteomes" id="UP000287296">
    <property type="component" value="Unassembled WGS sequence"/>
</dbReference>
<dbReference type="OrthoDB" id="2922782at2"/>
<sequence length="44" mass="5384">MRYNTSDNDKKARDHQARREVKNIRREEERKAGKHLHSKKTDHL</sequence>
<accession>A0A429X8I2</accession>
<dbReference type="EMBL" id="QYTW02000009">
    <property type="protein sequence ID" value="RST59630.1"/>
    <property type="molecule type" value="Genomic_DNA"/>
</dbReference>
<evidence type="ECO:0000256" key="1">
    <source>
        <dbReference type="SAM" id="MobiDB-lite"/>
    </source>
</evidence>
<proteinExistence type="predicted"/>
<reference evidence="2 3" key="1">
    <citation type="submission" date="2018-12" db="EMBL/GenBank/DDBJ databases">
        <authorList>
            <person name="Sun L."/>
            <person name="Chen Z."/>
        </authorList>
    </citation>
    <scope>NUCLEOTIDE SEQUENCE [LARGE SCALE GENOMIC DNA]</scope>
    <source>
        <strain evidence="2 3">LMG 29736</strain>
    </source>
</reference>